<dbReference type="InterPro" id="IPR027417">
    <property type="entry name" value="P-loop_NTPase"/>
</dbReference>
<dbReference type="AlphaFoldDB" id="A7NRM2"/>
<keyword evidence="7" id="KW-0269">Exonuclease</keyword>
<feature type="binding site" evidence="14">
    <location>
        <begin position="218"/>
        <end position="225"/>
    </location>
    <ligand>
        <name>ATP</name>
        <dbReference type="ChEBI" id="CHEBI:30616"/>
    </ligand>
</feature>
<keyword evidence="9" id="KW-0234">DNA repair</keyword>
<dbReference type="EC" id="5.6.2.4" evidence="12"/>
<dbReference type="GO" id="GO:0005829">
    <property type="term" value="C:cytosol"/>
    <property type="evidence" value="ECO:0007669"/>
    <property type="project" value="TreeGrafter"/>
</dbReference>
<accession>A7NRM2</accession>
<comment type="catalytic activity">
    <reaction evidence="13">
        <text>ATP + H2O = ADP + phosphate + H(+)</text>
        <dbReference type="Rhea" id="RHEA:13065"/>
        <dbReference type="ChEBI" id="CHEBI:15377"/>
        <dbReference type="ChEBI" id="CHEBI:15378"/>
        <dbReference type="ChEBI" id="CHEBI:30616"/>
        <dbReference type="ChEBI" id="CHEBI:43474"/>
        <dbReference type="ChEBI" id="CHEBI:456216"/>
        <dbReference type="EC" id="5.6.2.4"/>
    </reaction>
</comment>
<evidence type="ECO:0000259" key="15">
    <source>
        <dbReference type="PROSITE" id="PS51198"/>
    </source>
</evidence>
<dbReference type="InterPro" id="IPR010359">
    <property type="entry name" value="IrrE_HExxH"/>
</dbReference>
<keyword evidence="4" id="KW-0227">DNA damage</keyword>
<keyword evidence="3 14" id="KW-0547">Nucleotide-binding</keyword>
<dbReference type="OrthoDB" id="9810135at2"/>
<keyword evidence="5 14" id="KW-0378">Hydrolase</keyword>
<dbReference type="GO" id="GO:0000725">
    <property type="term" value="P:recombinational repair"/>
    <property type="evidence" value="ECO:0007669"/>
    <property type="project" value="TreeGrafter"/>
</dbReference>
<proteinExistence type="inferred from homology"/>
<evidence type="ECO:0000256" key="10">
    <source>
        <dbReference type="ARBA" id="ARBA00023235"/>
    </source>
</evidence>
<evidence type="ECO:0000256" key="9">
    <source>
        <dbReference type="ARBA" id="ARBA00023204"/>
    </source>
</evidence>
<dbReference type="Proteomes" id="UP000000263">
    <property type="component" value="Chromosome"/>
</dbReference>
<dbReference type="Gene3D" id="1.10.10.2910">
    <property type="match status" value="1"/>
</dbReference>
<gene>
    <name evidence="17" type="ordered locus">Rcas_4188</name>
</gene>
<comment type="catalytic activity">
    <reaction evidence="11">
        <text>Couples ATP hydrolysis with the unwinding of duplex DNA by translocating in the 3'-5' direction.</text>
        <dbReference type="EC" id="5.6.2.4"/>
    </reaction>
</comment>
<dbReference type="GO" id="GO:0033202">
    <property type="term" value="C:DNA helicase complex"/>
    <property type="evidence" value="ECO:0007669"/>
    <property type="project" value="TreeGrafter"/>
</dbReference>
<evidence type="ECO:0000256" key="7">
    <source>
        <dbReference type="ARBA" id="ARBA00022839"/>
    </source>
</evidence>
<dbReference type="Gene3D" id="3.40.50.300">
    <property type="entry name" value="P-loop containing nucleotide triphosphate hydrolases"/>
    <property type="match status" value="2"/>
</dbReference>
<evidence type="ECO:0000256" key="6">
    <source>
        <dbReference type="ARBA" id="ARBA00022806"/>
    </source>
</evidence>
<organism evidence="17 18">
    <name type="scientific">Roseiflexus castenholzii (strain DSM 13941 / HLO8)</name>
    <dbReference type="NCBI Taxonomy" id="383372"/>
    <lineage>
        <taxon>Bacteria</taxon>
        <taxon>Bacillati</taxon>
        <taxon>Chloroflexota</taxon>
        <taxon>Chloroflexia</taxon>
        <taxon>Chloroflexales</taxon>
        <taxon>Roseiflexineae</taxon>
        <taxon>Roseiflexaceae</taxon>
        <taxon>Roseiflexus</taxon>
    </lineage>
</organism>
<dbReference type="GO" id="GO:0005524">
    <property type="term" value="F:ATP binding"/>
    <property type="evidence" value="ECO:0007669"/>
    <property type="project" value="UniProtKB-UniRule"/>
</dbReference>
<evidence type="ECO:0000256" key="14">
    <source>
        <dbReference type="PROSITE-ProRule" id="PRU00560"/>
    </source>
</evidence>
<dbReference type="eggNOG" id="COG0210">
    <property type="taxonomic scope" value="Bacteria"/>
</dbReference>
<sequence>MSVHSQHIRAFARDIRRSYLERSGGAPAHPLPLDDLAETLWGLTVVPTMTLAAGIQGKVEPELQVIRVRRDLPPTRQRFVVAHEIGHVALEGLTAGPFRDTDDTLDERAVGEDADETAVRTYNTRERREREANLFALELLAPAEDIWQAVQQPDWSIETLAAHFAVSSDALCAQLANVCLLEPPVSPEASVNARTTLCILDQEQQAAVDAPLPLLLAAGPGTGKTRSIVAKYVSLVRQGVDPASILALTFSNRAAEEMRERIVAALRHEAPRLVGRIEISTFHSWGLNVLRIYGARLGLPVDARLLDTADLFILLSKRLNDLRLAYFKDVREPTRHLLTIIQAISRIKDELWSPDEFSRLADVEAQRLIAAAERDYPGATRKAIEARERAARQAAALRELAQVYPRYEAMLREAGALDYGDLIVLPAQALRDHPAIAADLRRRYHYLLVDEFQDINYASGELIRLLDGGRGRVWAVGDAWQSIYRFRGASAANLDEFPRYYPNARIFYLTRNYRSLQPILDAGAAVMSGDPRAAERPPLVAQRNGGGAHTVVEWAAPRSQDEYAALARDILRRVRLRNRWLASGCAARCRMPRSGTMRRVARRPPLSTRQWRFGDHAILCRTHEQAGAVAAVLETHGIPVDYINDVFDTPGVKDALAVCAQVGATNSAGLLRALTMPEHRLDPADLNRLVDLARRSQQALPRAARDPQIIACLSEAAQQTLARIRIIVEALEGEGDAWQVLTAYLFRHSRAMRARLIHAAQGHIRAQRELAALGQLLAIARNFVRAAAPDECDASHFIDYIRALRAAGVRPRSSIGGQVDAVRVMTVHAAKGLEFPIVYVPGLQEGRFPVRGNQRGIPLPAGLIRGPIESEEQEERYLLYVAMTRARDRLVLSRSLTCGDGAKSAERSSLLPGDGQGNGAPWRVRFIESAVNCPVPTPDMRLQDTPLPRMPLPASSIDLDGCKRRFLYQYVYQLYDDLSPFLRMHQTIRECAKILTEQARRDALPADEAGLRTLVFGQLQRYELDSVLYADDYAAEALRHARTVWDDLRTGRLSPECVDRRVIVRRPAGTIEVRIDREDMQDGVTRWVWVRPGMPRNDDHLAERVMLYALARQETPDPPDEIVIAYTGTGDVRRATPRAQVLANHTEKIDRLLEAMRARHWEPLFGPQCDTCPFNLICPV</sequence>
<dbReference type="GO" id="GO:0043138">
    <property type="term" value="F:3'-5' DNA helicase activity"/>
    <property type="evidence" value="ECO:0007669"/>
    <property type="project" value="UniProtKB-EC"/>
</dbReference>
<dbReference type="Pfam" id="PF06114">
    <property type="entry name" value="Peptidase_M78"/>
    <property type="match status" value="1"/>
</dbReference>
<evidence type="ECO:0000313" key="18">
    <source>
        <dbReference type="Proteomes" id="UP000000263"/>
    </source>
</evidence>
<evidence type="ECO:0000256" key="4">
    <source>
        <dbReference type="ARBA" id="ARBA00022763"/>
    </source>
</evidence>
<dbReference type="eggNOG" id="COG2856">
    <property type="taxonomic scope" value="Bacteria"/>
</dbReference>
<keyword evidence="8 14" id="KW-0067">ATP-binding</keyword>
<evidence type="ECO:0000256" key="1">
    <source>
        <dbReference type="ARBA" id="ARBA00009922"/>
    </source>
</evidence>
<evidence type="ECO:0000259" key="16">
    <source>
        <dbReference type="PROSITE" id="PS51217"/>
    </source>
</evidence>
<keyword evidence="10" id="KW-0413">Isomerase</keyword>
<dbReference type="HOGENOM" id="CLU_008930_0_0_0"/>
<name>A7NRM2_ROSCS</name>
<dbReference type="PROSITE" id="PS51217">
    <property type="entry name" value="UVRD_HELICASE_CTER"/>
    <property type="match status" value="1"/>
</dbReference>
<evidence type="ECO:0000256" key="12">
    <source>
        <dbReference type="ARBA" id="ARBA00034808"/>
    </source>
</evidence>
<dbReference type="RefSeq" id="WP_012122639.1">
    <property type="nucleotide sequence ID" value="NC_009767.1"/>
</dbReference>
<dbReference type="SUPFAM" id="SSF52540">
    <property type="entry name" value="P-loop containing nucleoside triphosphate hydrolases"/>
    <property type="match status" value="1"/>
</dbReference>
<dbReference type="EMBL" id="CP000804">
    <property type="protein sequence ID" value="ABU60218.1"/>
    <property type="molecule type" value="Genomic_DNA"/>
</dbReference>
<dbReference type="Pfam" id="PF00580">
    <property type="entry name" value="UvrD-helicase"/>
    <property type="match status" value="1"/>
</dbReference>
<dbReference type="PANTHER" id="PTHR11070:SF55">
    <property type="entry name" value="DNA 3'-5' HELICASE"/>
    <property type="match status" value="1"/>
</dbReference>
<dbReference type="InterPro" id="IPR013986">
    <property type="entry name" value="DExx_box_DNA_helicase_dom_sf"/>
</dbReference>
<evidence type="ECO:0000256" key="11">
    <source>
        <dbReference type="ARBA" id="ARBA00034617"/>
    </source>
</evidence>
<dbReference type="Pfam" id="PF12705">
    <property type="entry name" value="PDDEXK_1"/>
    <property type="match status" value="1"/>
</dbReference>
<evidence type="ECO:0000256" key="5">
    <source>
        <dbReference type="ARBA" id="ARBA00022801"/>
    </source>
</evidence>
<dbReference type="PANTHER" id="PTHR11070">
    <property type="entry name" value="UVRD / RECB / PCRA DNA HELICASE FAMILY MEMBER"/>
    <property type="match status" value="1"/>
</dbReference>
<reference evidence="17 18" key="1">
    <citation type="submission" date="2007-08" db="EMBL/GenBank/DDBJ databases">
        <title>Complete sequence of Roseiflexus castenholzii DSM 13941.</title>
        <authorList>
            <consortium name="US DOE Joint Genome Institute"/>
            <person name="Copeland A."/>
            <person name="Lucas S."/>
            <person name="Lapidus A."/>
            <person name="Barry K."/>
            <person name="Glavina del Rio T."/>
            <person name="Dalin E."/>
            <person name="Tice H."/>
            <person name="Pitluck S."/>
            <person name="Thompson L.S."/>
            <person name="Brettin T."/>
            <person name="Bruce D."/>
            <person name="Detter J.C."/>
            <person name="Han C."/>
            <person name="Tapia R."/>
            <person name="Schmutz J."/>
            <person name="Larimer F."/>
            <person name="Land M."/>
            <person name="Hauser L."/>
            <person name="Kyrpides N."/>
            <person name="Mikhailova N."/>
            <person name="Bryant D.A."/>
            <person name="Hanada S."/>
            <person name="Tsukatani Y."/>
            <person name="Richardson P."/>
        </authorList>
    </citation>
    <scope>NUCLEOTIDE SEQUENCE [LARGE SCALE GENOMIC DNA]</scope>
    <source>
        <strain evidence="18">DSM 13941 / HLO8</strain>
    </source>
</reference>
<evidence type="ECO:0000256" key="3">
    <source>
        <dbReference type="ARBA" id="ARBA00022741"/>
    </source>
</evidence>
<dbReference type="InterPro" id="IPR038726">
    <property type="entry name" value="PDDEXK_AddAB-type"/>
</dbReference>
<dbReference type="InterPro" id="IPR000212">
    <property type="entry name" value="DNA_helicase_UvrD/REP"/>
</dbReference>
<evidence type="ECO:0000313" key="17">
    <source>
        <dbReference type="EMBL" id="ABU60218.1"/>
    </source>
</evidence>
<keyword evidence="2" id="KW-0540">Nuclease</keyword>
<dbReference type="STRING" id="383372.Rcas_4188"/>
<dbReference type="InterPro" id="IPR014017">
    <property type="entry name" value="DNA_helicase_UvrD-like_C"/>
</dbReference>
<dbReference type="CDD" id="cd17932">
    <property type="entry name" value="DEXQc_UvrD"/>
    <property type="match status" value="1"/>
</dbReference>
<dbReference type="PROSITE" id="PS51198">
    <property type="entry name" value="UVRD_HELICASE_ATP_BIND"/>
    <property type="match status" value="1"/>
</dbReference>
<dbReference type="Pfam" id="PF13361">
    <property type="entry name" value="UvrD_C"/>
    <property type="match status" value="1"/>
</dbReference>
<feature type="domain" description="UvrD-like helicase C-terminal" evidence="16">
    <location>
        <begin position="517"/>
        <end position="832"/>
    </location>
</feature>
<dbReference type="Gene3D" id="1.10.486.10">
    <property type="entry name" value="PCRA, domain 4"/>
    <property type="match status" value="1"/>
</dbReference>
<dbReference type="InterPro" id="IPR014016">
    <property type="entry name" value="UvrD-like_ATP-bd"/>
</dbReference>
<protein>
    <recommendedName>
        <fullName evidence="12">DNA 3'-5' helicase</fullName>
        <ecNumber evidence="12">5.6.2.4</ecNumber>
    </recommendedName>
</protein>
<evidence type="ECO:0000256" key="13">
    <source>
        <dbReference type="ARBA" id="ARBA00048988"/>
    </source>
</evidence>
<keyword evidence="18" id="KW-1185">Reference proteome</keyword>
<comment type="similarity">
    <text evidence="1">Belongs to the helicase family. UvrD subfamily.</text>
</comment>
<keyword evidence="6 14" id="KW-0347">Helicase</keyword>
<dbReference type="GO" id="GO:0003677">
    <property type="term" value="F:DNA binding"/>
    <property type="evidence" value="ECO:0007669"/>
    <property type="project" value="InterPro"/>
</dbReference>
<evidence type="ECO:0000256" key="8">
    <source>
        <dbReference type="ARBA" id="ARBA00022840"/>
    </source>
</evidence>
<evidence type="ECO:0000256" key="2">
    <source>
        <dbReference type="ARBA" id="ARBA00022722"/>
    </source>
</evidence>
<dbReference type="Gene3D" id="1.10.10.160">
    <property type="match status" value="1"/>
</dbReference>
<dbReference type="KEGG" id="rca:Rcas_4188"/>
<dbReference type="GO" id="GO:0004527">
    <property type="term" value="F:exonuclease activity"/>
    <property type="evidence" value="ECO:0007669"/>
    <property type="project" value="UniProtKB-KW"/>
</dbReference>
<feature type="domain" description="UvrD-like helicase ATP-binding" evidence="15">
    <location>
        <begin position="197"/>
        <end position="516"/>
    </location>
</feature>